<dbReference type="EMBL" id="CAFBPS010000017">
    <property type="protein sequence ID" value="CAB5023523.1"/>
    <property type="molecule type" value="Genomic_DNA"/>
</dbReference>
<gene>
    <name evidence="2" type="ORF">UFOPK2880_00671</name>
    <name evidence="3" type="ORF">UFOPK3004_01031</name>
    <name evidence="4" type="ORF">UFOPK3304_00078</name>
    <name evidence="5" type="ORF">UFOPK3494_00478</name>
    <name evidence="6" type="ORF">UFOPK4134_00418</name>
</gene>
<feature type="transmembrane region" description="Helical" evidence="1">
    <location>
        <begin position="41"/>
        <end position="67"/>
    </location>
</feature>
<protein>
    <submittedName>
        <fullName evidence="6">Unannotated protein</fullName>
    </submittedName>
</protein>
<feature type="transmembrane region" description="Helical" evidence="1">
    <location>
        <begin position="79"/>
        <end position="100"/>
    </location>
</feature>
<evidence type="ECO:0000313" key="6">
    <source>
        <dbReference type="EMBL" id="CAB5023523.1"/>
    </source>
</evidence>
<evidence type="ECO:0000313" key="2">
    <source>
        <dbReference type="EMBL" id="CAB4768479.1"/>
    </source>
</evidence>
<dbReference type="EMBL" id="CAFBMF010000019">
    <property type="protein sequence ID" value="CAB4892614.1"/>
    <property type="molecule type" value="Genomic_DNA"/>
</dbReference>
<dbReference type="EMBL" id="CAEZZP010000030">
    <property type="protein sequence ID" value="CAB4768479.1"/>
    <property type="molecule type" value="Genomic_DNA"/>
</dbReference>
<name>A0A6J7R3K8_9ZZZZ</name>
<dbReference type="EMBL" id="CAFBLJ010000002">
    <property type="protein sequence ID" value="CAB4855522.1"/>
    <property type="molecule type" value="Genomic_DNA"/>
</dbReference>
<keyword evidence="1" id="KW-0812">Transmembrane</keyword>
<evidence type="ECO:0000313" key="5">
    <source>
        <dbReference type="EMBL" id="CAB4892614.1"/>
    </source>
</evidence>
<dbReference type="AlphaFoldDB" id="A0A6J7R3K8"/>
<evidence type="ECO:0000313" key="4">
    <source>
        <dbReference type="EMBL" id="CAB4855522.1"/>
    </source>
</evidence>
<reference evidence="6" key="1">
    <citation type="submission" date="2020-05" db="EMBL/GenBank/DDBJ databases">
        <authorList>
            <person name="Chiriac C."/>
            <person name="Salcher M."/>
            <person name="Ghai R."/>
            <person name="Kavagutti S V."/>
        </authorList>
    </citation>
    <scope>NUCLEOTIDE SEQUENCE</scope>
</reference>
<dbReference type="EMBL" id="CAFAAL010000087">
    <property type="protein sequence ID" value="CAB4807617.1"/>
    <property type="molecule type" value="Genomic_DNA"/>
</dbReference>
<keyword evidence="1" id="KW-1133">Transmembrane helix</keyword>
<evidence type="ECO:0000313" key="3">
    <source>
        <dbReference type="EMBL" id="CAB4807617.1"/>
    </source>
</evidence>
<proteinExistence type="predicted"/>
<keyword evidence="1" id="KW-0472">Membrane</keyword>
<organism evidence="6">
    <name type="scientific">freshwater metagenome</name>
    <dbReference type="NCBI Taxonomy" id="449393"/>
    <lineage>
        <taxon>unclassified sequences</taxon>
        <taxon>metagenomes</taxon>
        <taxon>ecological metagenomes</taxon>
    </lineage>
</organism>
<evidence type="ECO:0000256" key="1">
    <source>
        <dbReference type="SAM" id="Phobius"/>
    </source>
</evidence>
<accession>A0A6J7R3K8</accession>
<sequence>MAGNPLTDPNWATDFTESIIDTVDKVRDRTTKPIVMAARGLVFGLLSAFLGLMALVLLLVGISRGLINLLEWPLDHDSAVWVSHIVLGSILCLVGAIFMVRRQSKESI</sequence>